<proteinExistence type="predicted"/>
<evidence type="ECO:0000256" key="1">
    <source>
        <dbReference type="SAM" id="MobiDB-lite"/>
    </source>
</evidence>
<evidence type="ECO:0000313" key="3">
    <source>
        <dbReference type="Proteomes" id="UP000287910"/>
    </source>
</evidence>
<dbReference type="EMBL" id="RYYR01000008">
    <property type="protein sequence ID" value="RUL54055.1"/>
    <property type="molecule type" value="Genomic_DNA"/>
</dbReference>
<reference evidence="2 3" key="1">
    <citation type="submission" date="2018-12" db="EMBL/GenBank/DDBJ databases">
        <title>Lysinibacillus antri sp. nov., isolated from a cave soil.</title>
        <authorList>
            <person name="Narsing Rao M.P."/>
            <person name="Zhang H."/>
            <person name="Dong Z.-Y."/>
            <person name="Niu X.-K."/>
            <person name="Zhang K."/>
            <person name="Fang B.-Z."/>
            <person name="Kang Y.-Q."/>
            <person name="Xiao M."/>
            <person name="Li W.-J."/>
        </authorList>
    </citation>
    <scope>NUCLEOTIDE SEQUENCE [LARGE SCALE GENOMIC DNA]</scope>
    <source>
        <strain evidence="2 3">SYSU K30002</strain>
    </source>
</reference>
<gene>
    <name evidence="2" type="ORF">EK386_07990</name>
</gene>
<accession>A0A432LD16</accession>
<comment type="caution">
    <text evidence="2">The sequence shown here is derived from an EMBL/GenBank/DDBJ whole genome shotgun (WGS) entry which is preliminary data.</text>
</comment>
<dbReference type="Pfam" id="PF14177">
    <property type="entry name" value="YkyB"/>
    <property type="match status" value="1"/>
</dbReference>
<dbReference type="InterPro" id="IPR025552">
    <property type="entry name" value="YkyB"/>
</dbReference>
<evidence type="ECO:0000313" key="2">
    <source>
        <dbReference type="EMBL" id="RUL54055.1"/>
    </source>
</evidence>
<evidence type="ECO:0008006" key="4">
    <source>
        <dbReference type="Google" id="ProtNLM"/>
    </source>
</evidence>
<protein>
    <recommendedName>
        <fullName evidence="4">YkyB-like protein</fullName>
    </recommendedName>
</protein>
<organism evidence="2 3">
    <name type="scientific">Lysinibacillus antri</name>
    <dbReference type="NCBI Taxonomy" id="2498145"/>
    <lineage>
        <taxon>Bacteria</taxon>
        <taxon>Bacillati</taxon>
        <taxon>Bacillota</taxon>
        <taxon>Bacilli</taxon>
        <taxon>Bacillales</taxon>
        <taxon>Bacillaceae</taxon>
        <taxon>Lysinibacillus</taxon>
    </lineage>
</organism>
<dbReference type="RefSeq" id="WP_126658638.1">
    <property type="nucleotide sequence ID" value="NZ_RYYR01000008.1"/>
</dbReference>
<dbReference type="AlphaFoldDB" id="A0A432LD16"/>
<sequence length="161" mass="18366">MNSNRKRYKQDQNPNFEFTVENLSKALFVVNKHAKTAIEPKFLYDLKKKTIEKLLAEGKAEKIGLHFSKNPKLAKQTSTVLITCGEYLFHLIPSKEDFQSLPHLGNLDDQYRNPKANISLKQAKALLIAYTGLKQPEPTNPYAPSPTKQSMSPFAKRYGER</sequence>
<dbReference type="Proteomes" id="UP000287910">
    <property type="component" value="Unassembled WGS sequence"/>
</dbReference>
<keyword evidence="3" id="KW-1185">Reference proteome</keyword>
<feature type="region of interest" description="Disordered" evidence="1">
    <location>
        <begin position="136"/>
        <end position="161"/>
    </location>
</feature>
<name>A0A432LD16_9BACI</name>